<comment type="caution">
    <text evidence="1">The sequence shown here is derived from an EMBL/GenBank/DDBJ whole genome shotgun (WGS) entry which is preliminary data.</text>
</comment>
<dbReference type="PANTHER" id="PTHR41791">
    <property type="entry name" value="SSL7039 PROTEIN"/>
    <property type="match status" value="1"/>
</dbReference>
<dbReference type="OrthoDB" id="5296237at2"/>
<dbReference type="AlphaFoldDB" id="A0A179SJS5"/>
<dbReference type="PANTHER" id="PTHR41791:SF1">
    <property type="entry name" value="SSL7039 PROTEIN"/>
    <property type="match status" value="1"/>
</dbReference>
<proteinExistence type="predicted"/>
<dbReference type="RefSeq" id="WP_048436399.1">
    <property type="nucleotide sequence ID" value="NZ_LWHQ01000006.1"/>
</dbReference>
<dbReference type="InterPro" id="IPR014056">
    <property type="entry name" value="TypeIITA-like_toxin_pred"/>
</dbReference>
<accession>A0A179SJS5</accession>
<dbReference type="Pfam" id="PF05973">
    <property type="entry name" value="Gp49"/>
    <property type="match status" value="1"/>
</dbReference>
<dbReference type="PIRSF" id="PIRSF028744">
    <property type="entry name" value="Addict_mod_HI1419"/>
    <property type="match status" value="1"/>
</dbReference>
<gene>
    <name evidence="1" type="ORF">A5481_02275</name>
</gene>
<dbReference type="EMBL" id="LWHQ01000006">
    <property type="protein sequence ID" value="OAS27271.1"/>
    <property type="molecule type" value="Genomic_DNA"/>
</dbReference>
<dbReference type="Proteomes" id="UP000078316">
    <property type="component" value="Unassembled WGS sequence"/>
</dbReference>
<sequence length="96" mass="10632">MTRIQQHPEFAAWFSRLRNVTAFAQIAKRIDRLALGNPGDVAPVGDGVSEMRIHVGPGYRVYFVRRGDEIVILLCGGDKSSQPRDIRRAKALAASL</sequence>
<dbReference type="NCBIfam" id="TIGR02683">
    <property type="entry name" value="upstrm_HI1419"/>
    <property type="match status" value="1"/>
</dbReference>
<name>A0A179SJS5_9HYPH</name>
<reference evidence="1 2" key="1">
    <citation type="submission" date="2016-04" db="EMBL/GenBank/DDBJ databases">
        <authorList>
            <person name="Evans L.H."/>
            <person name="Alamgir A."/>
            <person name="Owens N."/>
            <person name="Weber N.D."/>
            <person name="Virtaneva K."/>
            <person name="Barbian K."/>
            <person name="Babar A."/>
            <person name="Rosenke K."/>
        </authorList>
    </citation>
    <scope>NUCLEOTIDE SEQUENCE [LARGE SCALE GENOMIC DNA]</scope>
    <source>
        <strain evidence="1 2">PMB02</strain>
    </source>
</reference>
<dbReference type="InterPro" id="IPR009241">
    <property type="entry name" value="HigB-like"/>
</dbReference>
<protein>
    <submittedName>
        <fullName evidence="1">Addiction module antitoxin RelB</fullName>
    </submittedName>
</protein>
<organism evidence="1 2">
    <name type="scientific">Methylobacterium platani</name>
    <dbReference type="NCBI Taxonomy" id="427683"/>
    <lineage>
        <taxon>Bacteria</taxon>
        <taxon>Pseudomonadati</taxon>
        <taxon>Pseudomonadota</taxon>
        <taxon>Alphaproteobacteria</taxon>
        <taxon>Hyphomicrobiales</taxon>
        <taxon>Methylobacteriaceae</taxon>
        <taxon>Methylobacterium</taxon>
    </lineage>
</organism>
<evidence type="ECO:0000313" key="1">
    <source>
        <dbReference type="EMBL" id="OAS27271.1"/>
    </source>
</evidence>
<evidence type="ECO:0000313" key="2">
    <source>
        <dbReference type="Proteomes" id="UP000078316"/>
    </source>
</evidence>
<dbReference type="STRING" id="427683.A5481_02275"/>